<dbReference type="GO" id="GO:0003676">
    <property type="term" value="F:nucleic acid binding"/>
    <property type="evidence" value="ECO:0007669"/>
    <property type="project" value="InterPro"/>
</dbReference>
<evidence type="ECO:0000259" key="2">
    <source>
        <dbReference type="Pfam" id="PF17761"/>
    </source>
</evidence>
<name>E3HE56_ILYPC</name>
<dbReference type="eggNOG" id="COG4804">
    <property type="taxonomic scope" value="Bacteria"/>
</dbReference>
<geneLocation type="plasmid" evidence="3 4">
    <name>pILYOP02</name>
</geneLocation>
<evidence type="ECO:0000313" key="3">
    <source>
        <dbReference type="EMBL" id="ADO84668.1"/>
    </source>
</evidence>
<feature type="domain" description="YhcG N-terminal" evidence="2">
    <location>
        <begin position="14"/>
        <end position="148"/>
    </location>
</feature>
<dbReference type="Pfam" id="PF06250">
    <property type="entry name" value="YhcG_C"/>
    <property type="match status" value="1"/>
</dbReference>
<feature type="domain" description="YhcG PDDEXK nuclease" evidence="1">
    <location>
        <begin position="173"/>
        <end position="325"/>
    </location>
</feature>
<dbReference type="InterPro" id="IPR053148">
    <property type="entry name" value="PD-DEXK-like_domain"/>
</dbReference>
<gene>
    <name evidence="3" type="ordered locus">Ilyop_2931</name>
</gene>
<sequence length="343" mass="40200">MNENNLVNLNLCKEISEIIISTRNSIRSSVNSAMVIAYWNIGKIIVEDQLKGATRAQYGKSILKDLSEKLTEEFGKGFNIRNLKHMKRFYELFGNMNSVSTQLSWTHYRHLLKVEDSSARNWYMRECEKENWSTRALERQINSFYYDRLLSSKEKEPVITEAIEKTKELAPRDVLKDPYVLEFLNLKHRPSFTEQDLESGLIEQLQEFLLELGSGFSFVARQKHFDLDGEHFYIDLVFYNYILKCFILIDLKRGKLTHQDVGQMDMYVRIFEDKMRGEGDNPTIGLILCSDKNEAVAKYSILSEGKQIFTSKYKLHLPTEEQLEREILKDISLLEEGDSWEEK</sequence>
<dbReference type="Gene3D" id="3.40.1350.10">
    <property type="match status" value="1"/>
</dbReference>
<reference evidence="3 4" key="1">
    <citation type="journal article" date="2010" name="Stand. Genomic Sci.">
        <title>Complete genome sequence of Ilyobacter polytropus type strain (CuHbu1).</title>
        <authorList>
            <person name="Sikorski J."/>
            <person name="Chertkov O."/>
            <person name="Lapidus A."/>
            <person name="Nolan M."/>
            <person name="Lucas S."/>
            <person name="Del Rio T.G."/>
            <person name="Tice H."/>
            <person name="Cheng J.F."/>
            <person name="Tapia R."/>
            <person name="Han C."/>
            <person name="Goodwin L."/>
            <person name="Pitluck S."/>
            <person name="Liolios K."/>
            <person name="Ivanova N."/>
            <person name="Mavromatis K."/>
            <person name="Mikhailova N."/>
            <person name="Pati A."/>
            <person name="Chen A."/>
            <person name="Palaniappan K."/>
            <person name="Land M."/>
            <person name="Hauser L."/>
            <person name="Chang Y.J."/>
            <person name="Jeffries C.D."/>
            <person name="Brambilla E."/>
            <person name="Yasawong M."/>
            <person name="Rohde M."/>
            <person name="Pukall R."/>
            <person name="Spring S."/>
            <person name="Goker M."/>
            <person name="Woyke T."/>
            <person name="Bristow J."/>
            <person name="Eisen J.A."/>
            <person name="Markowitz V."/>
            <person name="Hugenholtz P."/>
            <person name="Kyrpides N.C."/>
            <person name="Klenk H.P."/>
        </authorList>
    </citation>
    <scope>NUCLEOTIDE SEQUENCE [LARGE SCALE GENOMIC DNA]</scope>
    <source>
        <strain evidence="4">ATCC 51220 / DSM 2926 / LMG 16218 / CuHBu1</strain>
        <plasmid evidence="4">pILYOP02</plasmid>
    </source>
</reference>
<dbReference type="Proteomes" id="UP000006875">
    <property type="component" value="Plasmid pILYOP02"/>
</dbReference>
<proteinExistence type="predicted"/>
<organism evidence="3 4">
    <name type="scientific">Ilyobacter polytropus (strain ATCC 51220 / DSM 2926 / LMG 16218 / CuHBu1)</name>
    <dbReference type="NCBI Taxonomy" id="572544"/>
    <lineage>
        <taxon>Bacteria</taxon>
        <taxon>Fusobacteriati</taxon>
        <taxon>Fusobacteriota</taxon>
        <taxon>Fusobacteriia</taxon>
        <taxon>Fusobacteriales</taxon>
        <taxon>Fusobacteriaceae</taxon>
        <taxon>Ilyobacter</taxon>
    </lineage>
</organism>
<dbReference type="InterPro" id="IPR011856">
    <property type="entry name" value="tRNA_endonuc-like_dom_sf"/>
</dbReference>
<keyword evidence="3" id="KW-0614">Plasmid</keyword>
<dbReference type="RefSeq" id="WP_013389319.1">
    <property type="nucleotide sequence ID" value="NC_014634.1"/>
</dbReference>
<dbReference type="AlphaFoldDB" id="E3HE56"/>
<keyword evidence="4" id="KW-1185">Reference proteome</keyword>
<dbReference type="KEGG" id="ipo:Ilyop_2931"/>
<protein>
    <recommendedName>
        <fullName evidence="5">Cytoplasmic protein</fullName>
    </recommendedName>
</protein>
<dbReference type="EMBL" id="CP002283">
    <property type="protein sequence ID" value="ADO84668.1"/>
    <property type="molecule type" value="Genomic_DNA"/>
</dbReference>
<dbReference type="Pfam" id="PF17761">
    <property type="entry name" value="DUF1016_N"/>
    <property type="match status" value="1"/>
</dbReference>
<dbReference type="InterPro" id="IPR041527">
    <property type="entry name" value="YhcG_N"/>
</dbReference>
<dbReference type="HOGENOM" id="CLU_046640_1_1_0"/>
<accession>E3HE56</accession>
<dbReference type="PANTHER" id="PTHR30547:SF5">
    <property type="entry name" value="NUCLEASE YHCG-RELATED"/>
    <property type="match status" value="1"/>
</dbReference>
<dbReference type="InterPro" id="IPR009362">
    <property type="entry name" value="YhcG_C"/>
</dbReference>
<evidence type="ECO:0008006" key="5">
    <source>
        <dbReference type="Google" id="ProtNLM"/>
    </source>
</evidence>
<evidence type="ECO:0000259" key="1">
    <source>
        <dbReference type="Pfam" id="PF06250"/>
    </source>
</evidence>
<dbReference type="PANTHER" id="PTHR30547">
    <property type="entry name" value="UNCHARACTERIZED PROTEIN YHCG-RELATED"/>
    <property type="match status" value="1"/>
</dbReference>
<dbReference type="OrthoDB" id="9801263at2"/>
<evidence type="ECO:0000313" key="4">
    <source>
        <dbReference type="Proteomes" id="UP000006875"/>
    </source>
</evidence>